<dbReference type="GO" id="GO:0003727">
    <property type="term" value="F:single-stranded RNA binding"/>
    <property type="evidence" value="ECO:0007669"/>
    <property type="project" value="InterPro"/>
</dbReference>
<dbReference type="EMBL" id="UOFP01000205">
    <property type="protein sequence ID" value="VAW87967.1"/>
    <property type="molecule type" value="Genomic_DNA"/>
</dbReference>
<evidence type="ECO:0000256" key="3">
    <source>
        <dbReference type="ARBA" id="ARBA00023125"/>
    </source>
</evidence>
<name>A0A3B0ZKW8_9ZZZZ</name>
<reference evidence="6" key="1">
    <citation type="submission" date="2018-06" db="EMBL/GenBank/DDBJ databases">
        <authorList>
            <person name="Zhirakovskaya E."/>
        </authorList>
    </citation>
    <scope>NUCLEOTIDE SEQUENCE</scope>
</reference>
<sequence>MTEQPAPQKVRIDKWLWAARFYKTRALATAAINGGKIAINHLRTKPSRQLKIGEQVTISKGPYKTTVEVINLSDKRGPAKTAVTLYNETDESAQQRQQLSEQLKIERAATANYEGKGRPSKRKRRHIIRFTNKNSSQ</sequence>
<evidence type="ECO:0000256" key="1">
    <source>
        <dbReference type="ARBA" id="ARBA00008396"/>
    </source>
</evidence>
<gene>
    <name evidence="6" type="ORF">MNBD_GAMMA18-526</name>
</gene>
<keyword evidence="2" id="KW-0694">RNA-binding</keyword>
<feature type="region of interest" description="Disordered" evidence="4">
    <location>
        <begin position="112"/>
        <end position="137"/>
    </location>
</feature>
<organism evidence="6">
    <name type="scientific">hydrothermal vent metagenome</name>
    <dbReference type="NCBI Taxonomy" id="652676"/>
    <lineage>
        <taxon>unclassified sequences</taxon>
        <taxon>metagenomes</taxon>
        <taxon>ecological metagenomes</taxon>
    </lineage>
</organism>
<evidence type="ECO:0000313" key="6">
    <source>
        <dbReference type="EMBL" id="VAW87967.1"/>
    </source>
</evidence>
<comment type="similarity">
    <text evidence="1">Belongs to the HSP15 family.</text>
</comment>
<evidence type="ECO:0000256" key="2">
    <source>
        <dbReference type="ARBA" id="ARBA00022884"/>
    </source>
</evidence>
<dbReference type="GO" id="GO:0043023">
    <property type="term" value="F:ribosomal large subunit binding"/>
    <property type="evidence" value="ECO:0007669"/>
    <property type="project" value="InterPro"/>
</dbReference>
<evidence type="ECO:0000259" key="5">
    <source>
        <dbReference type="SMART" id="SM00363"/>
    </source>
</evidence>
<dbReference type="InterPro" id="IPR036986">
    <property type="entry name" value="S4_RNA-bd_sf"/>
</dbReference>
<dbReference type="GO" id="GO:0003677">
    <property type="term" value="F:DNA binding"/>
    <property type="evidence" value="ECO:0007669"/>
    <property type="project" value="UniProtKB-KW"/>
</dbReference>
<feature type="domain" description="RNA-binding S4" evidence="5">
    <location>
        <begin position="10"/>
        <end position="71"/>
    </location>
</feature>
<dbReference type="PIRSF" id="PIRSF016821">
    <property type="entry name" value="HSP15"/>
    <property type="match status" value="1"/>
</dbReference>
<proteinExistence type="inferred from homology"/>
<dbReference type="SMART" id="SM00363">
    <property type="entry name" value="S4"/>
    <property type="match status" value="1"/>
</dbReference>
<dbReference type="AlphaFoldDB" id="A0A3B0ZKW8"/>
<dbReference type="Gene3D" id="3.10.290.10">
    <property type="entry name" value="RNA-binding S4 domain"/>
    <property type="match status" value="1"/>
</dbReference>
<dbReference type="CDD" id="cd00165">
    <property type="entry name" value="S4"/>
    <property type="match status" value="1"/>
</dbReference>
<evidence type="ECO:0000256" key="4">
    <source>
        <dbReference type="SAM" id="MobiDB-lite"/>
    </source>
</evidence>
<dbReference type="SUPFAM" id="SSF55174">
    <property type="entry name" value="Alpha-L RNA-binding motif"/>
    <property type="match status" value="1"/>
</dbReference>
<dbReference type="GO" id="GO:0034605">
    <property type="term" value="P:cellular response to heat"/>
    <property type="evidence" value="ECO:0007669"/>
    <property type="project" value="InterPro"/>
</dbReference>
<accession>A0A3B0ZKW8</accession>
<dbReference type="InterPro" id="IPR025708">
    <property type="entry name" value="HSP15"/>
</dbReference>
<protein>
    <submittedName>
        <fullName evidence="6">Ribosome-associated heat shock protein implicated in the recycling of the 50S subunit (S4 paralog)</fullName>
    </submittedName>
</protein>
<dbReference type="PROSITE" id="PS50889">
    <property type="entry name" value="S4"/>
    <property type="match status" value="1"/>
</dbReference>
<keyword evidence="6" id="KW-0346">Stress response</keyword>
<dbReference type="Pfam" id="PF01479">
    <property type="entry name" value="S4"/>
    <property type="match status" value="1"/>
</dbReference>
<dbReference type="InterPro" id="IPR002942">
    <property type="entry name" value="S4_RNA-bd"/>
</dbReference>
<keyword evidence="3" id="KW-0238">DNA-binding</keyword>
<feature type="compositionally biased region" description="Basic residues" evidence="4">
    <location>
        <begin position="118"/>
        <end position="128"/>
    </location>
</feature>